<gene>
    <name evidence="2" type="ORF">KE626_08205</name>
</gene>
<proteinExistence type="predicted"/>
<dbReference type="InterPro" id="IPR005901">
    <property type="entry name" value="GLPGLI"/>
</dbReference>
<evidence type="ECO:0000313" key="2">
    <source>
        <dbReference type="EMBL" id="MBS0027287.1"/>
    </source>
</evidence>
<comment type="caution">
    <text evidence="2">The sequence shown here is derived from an EMBL/GenBank/DDBJ whole genome shotgun (WGS) entry which is preliminary data.</text>
</comment>
<dbReference type="Pfam" id="PF22252">
    <property type="entry name" value="PNGase_F-II_N"/>
    <property type="match status" value="1"/>
</dbReference>
<keyword evidence="1" id="KW-0732">Signal</keyword>
<sequence length="256" mass="28955">MQHIGKKLCFLLVLFLFAIGTQAQHTIFLDHGRIEYEKRLNVHARMKQMSGGEEDSWTDMLKKGTDQYQVTYFDYSFANNTTLYKPGKESPSENKNPFWGEAPAEQNVVYSRLDSMQSVSQKKVFEQLFVVKDSIRSIRWKITDETRKIAGFDCRRANAIIMDSIYVVAFYTDAIITPGGPESFGGLPGMILGVALPHEHITWFATKVLVDDIKEDAMKPPVKGKPVDIKALNEALAKSIGKWGNWGKAYIKAILL</sequence>
<evidence type="ECO:0000313" key="3">
    <source>
        <dbReference type="Proteomes" id="UP000676386"/>
    </source>
</evidence>
<name>A0ABS5IY71_9BACT</name>
<dbReference type="Proteomes" id="UP000676386">
    <property type="component" value="Unassembled WGS sequence"/>
</dbReference>
<feature type="signal peptide" evidence="1">
    <location>
        <begin position="1"/>
        <end position="23"/>
    </location>
</feature>
<keyword evidence="3" id="KW-1185">Reference proteome</keyword>
<evidence type="ECO:0000256" key="1">
    <source>
        <dbReference type="SAM" id="SignalP"/>
    </source>
</evidence>
<dbReference type="RefSeq" id="WP_211972390.1">
    <property type="nucleotide sequence ID" value="NZ_CBFHAM010000020.1"/>
</dbReference>
<dbReference type="EMBL" id="JAGTXB010000003">
    <property type="protein sequence ID" value="MBS0027287.1"/>
    <property type="molecule type" value="Genomic_DNA"/>
</dbReference>
<protein>
    <submittedName>
        <fullName evidence="2">GLPGLI family protein</fullName>
    </submittedName>
</protein>
<organism evidence="2 3">
    <name type="scientific">Chitinophaga hostae</name>
    <dbReference type="NCBI Taxonomy" id="2831022"/>
    <lineage>
        <taxon>Bacteria</taxon>
        <taxon>Pseudomonadati</taxon>
        <taxon>Bacteroidota</taxon>
        <taxon>Chitinophagia</taxon>
        <taxon>Chitinophagales</taxon>
        <taxon>Chitinophagaceae</taxon>
        <taxon>Chitinophaga</taxon>
    </lineage>
</organism>
<feature type="chain" id="PRO_5046150265" evidence="1">
    <location>
        <begin position="24"/>
        <end position="256"/>
    </location>
</feature>
<reference evidence="2 3" key="1">
    <citation type="submission" date="2021-04" db="EMBL/GenBank/DDBJ databases">
        <title>Chitinophaga sp. nov., isolated from the rhizosphere soil.</title>
        <authorList>
            <person name="He S."/>
        </authorList>
    </citation>
    <scope>NUCLEOTIDE SEQUENCE [LARGE SCALE GENOMIC DNA]</scope>
    <source>
        <strain evidence="2 3">2R12</strain>
    </source>
</reference>
<accession>A0ABS5IY71</accession>
<dbReference type="NCBIfam" id="TIGR01200">
    <property type="entry name" value="GLPGLI"/>
    <property type="match status" value="1"/>
</dbReference>